<dbReference type="GO" id="GO:0016706">
    <property type="term" value="F:2-oxoglutarate-dependent dioxygenase activity"/>
    <property type="evidence" value="ECO:0007669"/>
    <property type="project" value="UniProtKB-ARBA"/>
</dbReference>
<name>A0A6B0YM60_9CHLR</name>
<accession>A0A6B0YM60</accession>
<sequence>MKLSQQQLQFFETFGYLHFPGLMKEEIDWITEDFEAIFATSGQVHDGTQRSCIVPFIDQRERLCTLLDHPSIDGLISSILGDDFNYLGGDGNFYTGDTRWHSDGFHTIGEYLKVAFYLDPLTADSGCLRVIPGSHRVDVEDWSARQAREASELWGISQQMVPHAALETQPGDVVAFNHNLMHASFGGDTARRMFTINCCAYCETPVEIEELEKFVAGGARFWKDQMHSDVMRSTASPSRMRHLEQVMAHESHLPALSAKARAEMAEPARG</sequence>
<dbReference type="PANTHER" id="PTHR20883:SF48">
    <property type="entry name" value="ECTOINE DIOXYGENASE"/>
    <property type="match status" value="1"/>
</dbReference>
<dbReference type="InterPro" id="IPR008775">
    <property type="entry name" value="Phytyl_CoA_dOase-like"/>
</dbReference>
<dbReference type="GO" id="GO:0005506">
    <property type="term" value="F:iron ion binding"/>
    <property type="evidence" value="ECO:0007669"/>
    <property type="project" value="UniProtKB-ARBA"/>
</dbReference>
<reference evidence="1" key="1">
    <citation type="submission" date="2019-09" db="EMBL/GenBank/DDBJ databases">
        <title>Characterisation of the sponge microbiome using genome-centric metagenomics.</title>
        <authorList>
            <person name="Engelberts J.P."/>
            <person name="Robbins S.J."/>
            <person name="De Goeij J.M."/>
            <person name="Aranda M."/>
            <person name="Bell S.C."/>
            <person name="Webster N.S."/>
        </authorList>
    </citation>
    <scope>NUCLEOTIDE SEQUENCE</scope>
    <source>
        <strain evidence="1">SB0664_bin_27</strain>
    </source>
</reference>
<keyword evidence="1" id="KW-0560">Oxidoreductase</keyword>
<dbReference type="AlphaFoldDB" id="A0A6B0YM60"/>
<dbReference type="Pfam" id="PF05721">
    <property type="entry name" value="PhyH"/>
    <property type="match status" value="1"/>
</dbReference>
<keyword evidence="1" id="KW-0223">Dioxygenase</keyword>
<dbReference type="SUPFAM" id="SSF51197">
    <property type="entry name" value="Clavaminate synthase-like"/>
    <property type="match status" value="1"/>
</dbReference>
<dbReference type="Gene3D" id="2.60.120.620">
    <property type="entry name" value="q2cbj1_9rhob like domain"/>
    <property type="match status" value="1"/>
</dbReference>
<dbReference type="EMBL" id="VXRG01000017">
    <property type="protein sequence ID" value="MXY92134.1"/>
    <property type="molecule type" value="Genomic_DNA"/>
</dbReference>
<protein>
    <submittedName>
        <fullName evidence="1">Phytanoyl-CoA dioxygenase family protein</fullName>
    </submittedName>
</protein>
<evidence type="ECO:0000313" key="1">
    <source>
        <dbReference type="EMBL" id="MXY92134.1"/>
    </source>
</evidence>
<organism evidence="1">
    <name type="scientific">Caldilineaceae bacterium SB0664_bin_27</name>
    <dbReference type="NCBI Taxonomy" id="2605260"/>
    <lineage>
        <taxon>Bacteria</taxon>
        <taxon>Bacillati</taxon>
        <taxon>Chloroflexota</taxon>
        <taxon>Caldilineae</taxon>
        <taxon>Caldilineales</taxon>
        <taxon>Caldilineaceae</taxon>
    </lineage>
</organism>
<dbReference type="PANTHER" id="PTHR20883">
    <property type="entry name" value="PHYTANOYL-COA DIOXYGENASE DOMAIN CONTAINING 1"/>
    <property type="match status" value="1"/>
</dbReference>
<comment type="caution">
    <text evidence="1">The sequence shown here is derived from an EMBL/GenBank/DDBJ whole genome shotgun (WGS) entry which is preliminary data.</text>
</comment>
<gene>
    <name evidence="1" type="ORF">F4Y42_01655</name>
</gene>
<proteinExistence type="predicted"/>